<evidence type="ECO:0000313" key="2">
    <source>
        <dbReference type="Proteomes" id="UP000078340"/>
    </source>
</evidence>
<dbReference type="AlphaFoldDB" id="A0A179HGB1"/>
<organism evidence="1 2">
    <name type="scientific">Purpureocillium lilacinum</name>
    <name type="common">Paecilomyces lilacinus</name>
    <dbReference type="NCBI Taxonomy" id="33203"/>
    <lineage>
        <taxon>Eukaryota</taxon>
        <taxon>Fungi</taxon>
        <taxon>Dikarya</taxon>
        <taxon>Ascomycota</taxon>
        <taxon>Pezizomycotina</taxon>
        <taxon>Sordariomycetes</taxon>
        <taxon>Hypocreomycetidae</taxon>
        <taxon>Hypocreales</taxon>
        <taxon>Ophiocordycipitaceae</taxon>
        <taxon>Purpureocillium</taxon>
    </lineage>
</organism>
<protein>
    <submittedName>
        <fullName evidence="1">Uncharacterized protein</fullName>
    </submittedName>
</protein>
<name>A0A179HGB1_PURLI</name>
<gene>
    <name evidence="1" type="ORF">VFPFJ_07467</name>
</gene>
<evidence type="ECO:0000313" key="1">
    <source>
        <dbReference type="EMBL" id="OAQ89002.1"/>
    </source>
</evidence>
<proteinExistence type="predicted"/>
<dbReference type="Proteomes" id="UP000078340">
    <property type="component" value="Unassembled WGS sequence"/>
</dbReference>
<reference evidence="1 2" key="1">
    <citation type="submission" date="2016-02" db="EMBL/GenBank/DDBJ databases">
        <title>Biosynthesis of antibiotic leucinostatins and their inhibition on Phytophthora in bio-control Purpureocillium lilacinum.</title>
        <authorList>
            <person name="Wang G."/>
            <person name="Liu Z."/>
            <person name="Lin R."/>
            <person name="Li E."/>
            <person name="Mao Z."/>
            <person name="Ling J."/>
            <person name="Yin W."/>
            <person name="Xie B."/>
        </authorList>
    </citation>
    <scope>NUCLEOTIDE SEQUENCE [LARGE SCALE GENOMIC DNA]</scope>
    <source>
        <strain evidence="1">PLFJ-1</strain>
    </source>
</reference>
<comment type="caution">
    <text evidence="1">The sequence shown here is derived from an EMBL/GenBank/DDBJ whole genome shotgun (WGS) entry which is preliminary data.</text>
</comment>
<sequence length="66" mass="6963">MARQPSMSSIAAVVRRAEAADARQRAPAAGMALWPAEDLFLVTVTGASSGDTGLETELCGNREMRL</sequence>
<dbReference type="EMBL" id="LSBI01000006">
    <property type="protein sequence ID" value="OAQ89002.1"/>
    <property type="molecule type" value="Genomic_DNA"/>
</dbReference>
<accession>A0A179HGB1</accession>